<dbReference type="InterPro" id="IPR036937">
    <property type="entry name" value="Adhesion_dom_fimbrial_sf"/>
</dbReference>
<accession>A0A1V8P4X7</accession>
<dbReference type="Proteomes" id="UP000192573">
    <property type="component" value="Unassembled WGS sequence"/>
</dbReference>
<dbReference type="InterPro" id="IPR050263">
    <property type="entry name" value="Bact_Fimbrial_Adh_Pro"/>
</dbReference>
<proteinExistence type="predicted"/>
<dbReference type="EMBL" id="NAEW01000001">
    <property type="protein sequence ID" value="OQM43603.1"/>
    <property type="molecule type" value="Genomic_DNA"/>
</dbReference>
<dbReference type="GO" id="GO:0009289">
    <property type="term" value="C:pilus"/>
    <property type="evidence" value="ECO:0007669"/>
    <property type="project" value="InterPro"/>
</dbReference>
<dbReference type="GO" id="GO:0043709">
    <property type="term" value="P:cell adhesion involved in single-species biofilm formation"/>
    <property type="evidence" value="ECO:0007669"/>
    <property type="project" value="TreeGrafter"/>
</dbReference>
<protein>
    <submittedName>
        <fullName evidence="1">Adhesin</fullName>
    </submittedName>
</protein>
<evidence type="ECO:0000313" key="1">
    <source>
        <dbReference type="EMBL" id="OQM43603.1"/>
    </source>
</evidence>
<gene>
    <name evidence="1" type="ORF">BZK42_01565</name>
</gene>
<name>A0A1V8P4X7_CITBR</name>
<dbReference type="InterPro" id="IPR008966">
    <property type="entry name" value="Adhesion_dom_sf"/>
</dbReference>
<evidence type="ECO:0000313" key="2">
    <source>
        <dbReference type="Proteomes" id="UP000192573"/>
    </source>
</evidence>
<dbReference type="RefSeq" id="WP_047359331.1">
    <property type="nucleotide sequence ID" value="NZ_CP077405.1"/>
</dbReference>
<dbReference type="AlphaFoldDB" id="A0A1V8P4X7"/>
<dbReference type="Gene3D" id="2.60.40.1090">
    <property type="entry name" value="Fimbrial-type adhesion domain"/>
    <property type="match status" value="1"/>
</dbReference>
<dbReference type="SUPFAM" id="SSF49401">
    <property type="entry name" value="Bacterial adhesins"/>
    <property type="match status" value="1"/>
</dbReference>
<comment type="caution">
    <text evidence="1">The sequence shown here is derived from an EMBL/GenBank/DDBJ whole genome shotgun (WGS) entry which is preliminary data.</text>
</comment>
<reference evidence="1 2" key="1">
    <citation type="submission" date="2017-03" db="EMBL/GenBank/DDBJ databases">
        <authorList>
            <person name="Afonso C.L."/>
            <person name="Miller P.J."/>
            <person name="Scott M.A."/>
            <person name="Spackman E."/>
            <person name="Goraichik I."/>
            <person name="Dimitrov K.M."/>
            <person name="Suarez D.L."/>
            <person name="Swayne D.E."/>
        </authorList>
    </citation>
    <scope>NUCLEOTIDE SEQUENCE [LARGE SCALE GENOMIC DNA]</scope>
    <source>
        <strain evidence="1 2">ATCC 51113</strain>
    </source>
</reference>
<organism evidence="1 2">
    <name type="scientific">Citrobacter braakii</name>
    <dbReference type="NCBI Taxonomy" id="57706"/>
    <lineage>
        <taxon>Bacteria</taxon>
        <taxon>Pseudomonadati</taxon>
        <taxon>Pseudomonadota</taxon>
        <taxon>Gammaproteobacteria</taxon>
        <taxon>Enterobacterales</taxon>
        <taxon>Enterobacteriaceae</taxon>
        <taxon>Citrobacter</taxon>
        <taxon>Citrobacter freundii complex</taxon>
    </lineage>
</organism>
<sequence length="176" mass="18133">MKIINGKTATIFILACSGLFSATSQAGQAVNIDITGQVIASPCVVNSSNTSLAVDLGTSIQANDLATAGSATAWKDVILKLTNCPASTSSFTVSFAGTADTDPDFYQNTGTATNLKLELTDNVGNAVYKNGASLANVTIPSATHAYDLEMRARAVSKGNVMPGTIVGQVQATFTYQ</sequence>
<dbReference type="PANTHER" id="PTHR33420">
    <property type="entry name" value="FIMBRIAL SUBUNIT ELFA-RELATED"/>
    <property type="match status" value="1"/>
</dbReference>
<dbReference type="PANTHER" id="PTHR33420:SF27">
    <property type="entry name" value="PROTEIN FIMG"/>
    <property type="match status" value="1"/>
</dbReference>